<gene>
    <name evidence="1" type="ORF">GBK04_23095</name>
</gene>
<dbReference type="EMBL" id="WHLY01000002">
    <property type="protein sequence ID" value="MPR36153.1"/>
    <property type="molecule type" value="Genomic_DNA"/>
</dbReference>
<sequence>MNEVKADGYLPSFWEDDYCQIEIASFENKEYILKTIRQISDLANNSRTDFGFTETFGRGQMPIKTYSKEIRTYYLDKLLTEFEFEKAKSINYDSHKILNCETGSIKAYGFSNFTIFFDTQDEFVKNIWLSISLIVSVRQYDLIQSALYCLGEECEMVLIDWNSLELFDLRDRTQIDKYLNDYWK</sequence>
<keyword evidence="2" id="KW-1185">Reference proteome</keyword>
<dbReference type="AlphaFoldDB" id="A0A7C9FZD1"/>
<name>A0A7C9FZD1_9BACT</name>
<comment type="caution">
    <text evidence="1">The sequence shown here is derived from an EMBL/GenBank/DDBJ whole genome shotgun (WGS) entry which is preliminary data.</text>
</comment>
<accession>A0A7C9FZD1</accession>
<proteinExistence type="predicted"/>
<organism evidence="1 2">
    <name type="scientific">Salmonirosea aquatica</name>
    <dbReference type="NCBI Taxonomy" id="2654236"/>
    <lineage>
        <taxon>Bacteria</taxon>
        <taxon>Pseudomonadati</taxon>
        <taxon>Bacteroidota</taxon>
        <taxon>Cytophagia</taxon>
        <taxon>Cytophagales</taxon>
        <taxon>Spirosomataceae</taxon>
        <taxon>Salmonirosea</taxon>
    </lineage>
</organism>
<evidence type="ECO:0000313" key="2">
    <source>
        <dbReference type="Proteomes" id="UP000479293"/>
    </source>
</evidence>
<reference evidence="1 2" key="1">
    <citation type="submission" date="2019-10" db="EMBL/GenBank/DDBJ databases">
        <title>Draft Genome Sequence of Cytophagaceae sp. SJW1-29.</title>
        <authorList>
            <person name="Choi A."/>
        </authorList>
    </citation>
    <scope>NUCLEOTIDE SEQUENCE [LARGE SCALE GENOMIC DNA]</scope>
    <source>
        <strain evidence="1 2">SJW1-29</strain>
    </source>
</reference>
<evidence type="ECO:0000313" key="1">
    <source>
        <dbReference type="EMBL" id="MPR36153.1"/>
    </source>
</evidence>
<protein>
    <submittedName>
        <fullName evidence="1">Uncharacterized protein</fullName>
    </submittedName>
</protein>
<dbReference type="Proteomes" id="UP000479293">
    <property type="component" value="Unassembled WGS sequence"/>
</dbReference>